<dbReference type="EMBL" id="BMZA01000003">
    <property type="protein sequence ID" value="GGY99971.1"/>
    <property type="molecule type" value="Genomic_DNA"/>
</dbReference>
<accession>A0A918PCI4</accession>
<dbReference type="Proteomes" id="UP000648075">
    <property type="component" value="Unassembled WGS sequence"/>
</dbReference>
<evidence type="ECO:0000313" key="2">
    <source>
        <dbReference type="EMBL" id="GGY99971.1"/>
    </source>
</evidence>
<comment type="caution">
    <text evidence="2">The sequence shown here is derived from an EMBL/GenBank/DDBJ whole genome shotgun (WGS) entry which is preliminary data.</text>
</comment>
<evidence type="ECO:0000313" key="3">
    <source>
        <dbReference type="Proteomes" id="UP000648075"/>
    </source>
</evidence>
<gene>
    <name evidence="2" type="ORF">GCM10011614_13730</name>
</gene>
<dbReference type="AlphaFoldDB" id="A0A918PCI4"/>
<reference evidence="2" key="2">
    <citation type="submission" date="2020-09" db="EMBL/GenBank/DDBJ databases">
        <authorList>
            <person name="Sun Q."/>
            <person name="Kim S."/>
        </authorList>
    </citation>
    <scope>NUCLEOTIDE SEQUENCE</scope>
    <source>
        <strain evidence="2">KCTC 32255</strain>
    </source>
</reference>
<evidence type="ECO:0000256" key="1">
    <source>
        <dbReference type="SAM" id="MobiDB-lite"/>
    </source>
</evidence>
<reference evidence="2" key="1">
    <citation type="journal article" date="2014" name="Int. J. Syst. Evol. Microbiol.">
        <title>Complete genome sequence of Corynebacterium casei LMG S-19264T (=DSM 44701T), isolated from a smear-ripened cheese.</title>
        <authorList>
            <consortium name="US DOE Joint Genome Institute (JGI-PGF)"/>
            <person name="Walter F."/>
            <person name="Albersmeier A."/>
            <person name="Kalinowski J."/>
            <person name="Ruckert C."/>
        </authorList>
    </citation>
    <scope>NUCLEOTIDE SEQUENCE</scope>
    <source>
        <strain evidence="2">KCTC 32255</strain>
    </source>
</reference>
<feature type="region of interest" description="Disordered" evidence="1">
    <location>
        <begin position="33"/>
        <end position="66"/>
    </location>
</feature>
<name>A0A918PCI4_9SPHN</name>
<sequence>MLAVLALAGCAKADNEPGPGGVTMGEARALDDAAQMLDARRPPPELYAPSRTRLPQQDASQTANGN</sequence>
<proteinExistence type="predicted"/>
<keyword evidence="3" id="KW-1185">Reference proteome</keyword>
<feature type="compositionally biased region" description="Polar residues" evidence="1">
    <location>
        <begin position="53"/>
        <end position="66"/>
    </location>
</feature>
<protein>
    <submittedName>
        <fullName evidence="2">Uncharacterized protein</fullName>
    </submittedName>
</protein>
<organism evidence="2 3">
    <name type="scientific">Novosphingobium colocasiae</name>
    <dbReference type="NCBI Taxonomy" id="1256513"/>
    <lineage>
        <taxon>Bacteria</taxon>
        <taxon>Pseudomonadati</taxon>
        <taxon>Pseudomonadota</taxon>
        <taxon>Alphaproteobacteria</taxon>
        <taxon>Sphingomonadales</taxon>
        <taxon>Sphingomonadaceae</taxon>
        <taxon>Novosphingobium</taxon>
    </lineage>
</organism>